<dbReference type="PANTHER" id="PTHR14057:SF32">
    <property type="entry name" value="HOMEOBOX PROTEIN CEH-21-RELATED"/>
    <property type="match status" value="1"/>
</dbReference>
<dbReference type="GO" id="GO:0005634">
    <property type="term" value="C:nucleus"/>
    <property type="evidence" value="ECO:0007669"/>
    <property type="project" value="TreeGrafter"/>
</dbReference>
<dbReference type="GO" id="GO:0000978">
    <property type="term" value="F:RNA polymerase II cis-regulatory region sequence-specific DNA binding"/>
    <property type="evidence" value="ECO:0007669"/>
    <property type="project" value="TreeGrafter"/>
</dbReference>
<dbReference type="OrthoDB" id="10439395at2759"/>
<proteinExistence type="predicted"/>
<comment type="caution">
    <text evidence="2">The sequence shown here is derived from an EMBL/GenBank/DDBJ whole genome shotgun (WGS) entry which is preliminary data.</text>
</comment>
<evidence type="ECO:0000313" key="2">
    <source>
        <dbReference type="EMBL" id="PIC47928.1"/>
    </source>
</evidence>
<evidence type="ECO:0000313" key="3">
    <source>
        <dbReference type="Proteomes" id="UP000230233"/>
    </source>
</evidence>
<dbReference type="GO" id="GO:0000981">
    <property type="term" value="F:DNA-binding transcription factor activity, RNA polymerase II-specific"/>
    <property type="evidence" value="ECO:0007669"/>
    <property type="project" value="TreeGrafter"/>
</dbReference>
<reference evidence="3" key="1">
    <citation type="submission" date="2017-10" db="EMBL/GenBank/DDBJ databases">
        <title>Rapid genome shrinkage in a self-fertile nematode reveals novel sperm competition proteins.</title>
        <authorList>
            <person name="Yin D."/>
            <person name="Schwarz E.M."/>
            <person name="Thomas C.G."/>
            <person name="Felde R.L."/>
            <person name="Korf I.F."/>
            <person name="Cutter A.D."/>
            <person name="Schartner C.M."/>
            <person name="Ralston E.J."/>
            <person name="Meyer B.J."/>
            <person name="Haag E.S."/>
        </authorList>
    </citation>
    <scope>NUCLEOTIDE SEQUENCE [LARGE SCALE GENOMIC DNA]</scope>
    <source>
        <strain evidence="3">JU1422</strain>
    </source>
</reference>
<protein>
    <recommendedName>
        <fullName evidence="4">Homeobox domain-containing protein</fullName>
    </recommendedName>
</protein>
<feature type="compositionally biased region" description="Low complexity" evidence="1">
    <location>
        <begin position="88"/>
        <end position="98"/>
    </location>
</feature>
<dbReference type="PANTHER" id="PTHR14057">
    <property type="entry name" value="TRANSCRIPTION FACTOR ONECUT"/>
    <property type="match status" value="1"/>
</dbReference>
<accession>A0A2G5V826</accession>
<evidence type="ECO:0008006" key="4">
    <source>
        <dbReference type="Google" id="ProtNLM"/>
    </source>
</evidence>
<feature type="region of interest" description="Disordered" evidence="1">
    <location>
        <begin position="604"/>
        <end position="631"/>
    </location>
</feature>
<dbReference type="InterPro" id="IPR051649">
    <property type="entry name" value="CUT_Homeobox"/>
</dbReference>
<feature type="compositionally biased region" description="Acidic residues" evidence="1">
    <location>
        <begin position="606"/>
        <end position="623"/>
    </location>
</feature>
<feature type="compositionally biased region" description="Polar residues" evidence="1">
    <location>
        <begin position="941"/>
        <end position="956"/>
    </location>
</feature>
<feature type="region of interest" description="Disordered" evidence="1">
    <location>
        <begin position="781"/>
        <end position="800"/>
    </location>
</feature>
<feature type="region of interest" description="Disordered" evidence="1">
    <location>
        <begin position="712"/>
        <end position="767"/>
    </location>
</feature>
<sequence>MSSQNIFSTSIARRTRKAPAPKASKGPNPKRRALADSSESESETDIRESRPKKGSARYVTYDDSESDFEYRPMKRKPGNIRGTKYSEKYVSSSSSSSELESDSDASDFEDQTDDQESEELSEPTSSKRLLKRKSTYKKRTSLPAPLSYEAAEPILLEIFRKNPQFRDYRNPELREKTRWPRIRIIEFFENCRKENGILDNLPLSEEQAHPILMEVFEKDPFFNDYGNIELKNKIHWAPRRVSKFLNDLRKERGLLAPLPKTEAEVILMEIFRKNQLFSDFKNADLKKTLRWPARKIERWFLRQRNLEGKKLLRETGTPFDDAMERIFQKQQYFRIRNKKLEIVTGGDWNKISKWLRNKRRSTLEAYFRREISVLPSEMANFEALHQKYNNPLGIDAVRLIEEREKVCGQNLADYLLERWRVVAMLQEQGVHQIPPVDCQILEEQEYRQGSPREEIEEVDDQMDVEHPGDVQVNEDDGIRHLSRRQRQQRKLDRFNGVMENVFQRRQFVAISNEALEIKTGYPWSKISSWLKTKRREILESYFKEAISVLPREMATFERLHHKYNSPFGVKAVGFIELKENVSGSNLYEYLVDRQIVMARIRKEREDADVDQEEEEMGDEQDTHEEDHNAPDLDYQMDDAVDYEMDEAANGLQEEMDNQFEDRCGEEEDDEERQLVDQQVTIREELPFKSIRQLCEEQGVQAVLNLRQTPINEDLHGQMKGPMEQMEKSTDRCRTRQPHRLQKPDDEGQSSSTMNQDMPNQPMHPTQDGSKIVLWSVNVDQPCSSNQSRVPQPRTRNDRSARDDYLVEQFLGKLFEEQQFLGRNRKELSRKTRRREKFFSEWFKKKRMAVLRSFFKKEIPVLPAEMANFERIFNSYEFENVDVAGVIIQIERMENVYGDDFLSYLCEREMITNELQRSVGDQLERDNNEEERMEEGSVDQPEPSSQLGEEDQGVQSAVPQETVQMEFQSDQMEFDHPQVAPIDEESHGQEEEPADVEPEVENNGIGFENPQVQLEGNEERVGVDQQVAMEENLPTESSSQMAEEETVQLVVPQEAFEPEIEDGPIEFENQQLAPIDGEERAVQHLVPQEAVQMDFATDDIEFDYPQDASHNEQLHVQQVEGPVANQQIPVNVKREIPEIDFENVGLLRVPVKEEMQEPIKNVEEEEEEVEQLIVFDVIDRNTPQENESHGPVSILRVQTSFEDLQPYLEDLVGIPEIGYARKSEIVENKRRQNADLESLTLPFNCSLHYLGWSVNIFSFLELGSFQFITRNVFFSGGSSKGILLPDLPNRDDQEALREGSSWMLVIHVPRNREIIF</sequence>
<dbReference type="EMBL" id="PDUG01000002">
    <property type="protein sequence ID" value="PIC47928.1"/>
    <property type="molecule type" value="Genomic_DNA"/>
</dbReference>
<name>A0A2G5V826_9PELO</name>
<feature type="compositionally biased region" description="Polar residues" evidence="1">
    <location>
        <begin position="748"/>
        <end position="767"/>
    </location>
</feature>
<gene>
    <name evidence="2" type="primary">Cnig_chr_II.g7097</name>
    <name evidence="2" type="ORF">B9Z55_007097</name>
</gene>
<feature type="region of interest" description="Disordered" evidence="1">
    <location>
        <begin position="916"/>
        <end position="956"/>
    </location>
</feature>
<feature type="compositionally biased region" description="Polar residues" evidence="1">
    <location>
        <begin position="1"/>
        <end position="11"/>
    </location>
</feature>
<dbReference type="Proteomes" id="UP000230233">
    <property type="component" value="Chromosome II"/>
</dbReference>
<organism evidence="2 3">
    <name type="scientific">Caenorhabditis nigoni</name>
    <dbReference type="NCBI Taxonomy" id="1611254"/>
    <lineage>
        <taxon>Eukaryota</taxon>
        <taxon>Metazoa</taxon>
        <taxon>Ecdysozoa</taxon>
        <taxon>Nematoda</taxon>
        <taxon>Chromadorea</taxon>
        <taxon>Rhabditida</taxon>
        <taxon>Rhabditina</taxon>
        <taxon>Rhabditomorpha</taxon>
        <taxon>Rhabditoidea</taxon>
        <taxon>Rhabditidae</taxon>
        <taxon>Peloderinae</taxon>
        <taxon>Caenorhabditis</taxon>
    </lineage>
</organism>
<keyword evidence="3" id="KW-1185">Reference proteome</keyword>
<feature type="compositionally biased region" description="Basic and acidic residues" evidence="1">
    <location>
        <begin position="724"/>
        <end position="733"/>
    </location>
</feature>
<feature type="compositionally biased region" description="Acidic residues" evidence="1">
    <location>
        <begin position="99"/>
        <end position="121"/>
    </location>
</feature>
<feature type="region of interest" description="Disordered" evidence="1">
    <location>
        <begin position="1"/>
        <end position="132"/>
    </location>
</feature>
<evidence type="ECO:0000256" key="1">
    <source>
        <dbReference type="SAM" id="MobiDB-lite"/>
    </source>
</evidence>
<feature type="compositionally biased region" description="Acidic residues" evidence="1">
    <location>
        <begin position="926"/>
        <end position="936"/>
    </location>
</feature>